<gene>
    <name evidence="2" type="ORF">DPMN_063274</name>
</gene>
<proteinExistence type="predicted"/>
<protein>
    <submittedName>
        <fullName evidence="2">Uncharacterized protein</fullName>
    </submittedName>
</protein>
<reference evidence="2" key="1">
    <citation type="journal article" date="2019" name="bioRxiv">
        <title>The Genome of the Zebra Mussel, Dreissena polymorpha: A Resource for Invasive Species Research.</title>
        <authorList>
            <person name="McCartney M.A."/>
            <person name="Auch B."/>
            <person name="Kono T."/>
            <person name="Mallez S."/>
            <person name="Zhang Y."/>
            <person name="Obille A."/>
            <person name="Becker A."/>
            <person name="Abrahante J.E."/>
            <person name="Garbe J."/>
            <person name="Badalamenti J.P."/>
            <person name="Herman A."/>
            <person name="Mangelson H."/>
            <person name="Liachko I."/>
            <person name="Sullivan S."/>
            <person name="Sone E.D."/>
            <person name="Koren S."/>
            <person name="Silverstein K.A.T."/>
            <person name="Beckman K.B."/>
            <person name="Gohl D.M."/>
        </authorList>
    </citation>
    <scope>NUCLEOTIDE SEQUENCE</scope>
    <source>
        <strain evidence="2">Duluth1</strain>
        <tissue evidence="2">Whole animal</tissue>
    </source>
</reference>
<organism evidence="2 3">
    <name type="scientific">Dreissena polymorpha</name>
    <name type="common">Zebra mussel</name>
    <name type="synonym">Mytilus polymorpha</name>
    <dbReference type="NCBI Taxonomy" id="45954"/>
    <lineage>
        <taxon>Eukaryota</taxon>
        <taxon>Metazoa</taxon>
        <taxon>Spiralia</taxon>
        <taxon>Lophotrochozoa</taxon>
        <taxon>Mollusca</taxon>
        <taxon>Bivalvia</taxon>
        <taxon>Autobranchia</taxon>
        <taxon>Heteroconchia</taxon>
        <taxon>Euheterodonta</taxon>
        <taxon>Imparidentia</taxon>
        <taxon>Neoheterodontei</taxon>
        <taxon>Myida</taxon>
        <taxon>Dreissenoidea</taxon>
        <taxon>Dreissenidae</taxon>
        <taxon>Dreissena</taxon>
    </lineage>
</organism>
<accession>A0A9D4HIX9</accession>
<evidence type="ECO:0000313" key="3">
    <source>
        <dbReference type="Proteomes" id="UP000828390"/>
    </source>
</evidence>
<evidence type="ECO:0000256" key="1">
    <source>
        <dbReference type="SAM" id="MobiDB-lite"/>
    </source>
</evidence>
<dbReference type="EMBL" id="JAIWYP010000013">
    <property type="protein sequence ID" value="KAH3720377.1"/>
    <property type="molecule type" value="Genomic_DNA"/>
</dbReference>
<reference evidence="2" key="2">
    <citation type="submission" date="2020-11" db="EMBL/GenBank/DDBJ databases">
        <authorList>
            <person name="McCartney M.A."/>
            <person name="Auch B."/>
            <person name="Kono T."/>
            <person name="Mallez S."/>
            <person name="Becker A."/>
            <person name="Gohl D.M."/>
            <person name="Silverstein K.A.T."/>
            <person name="Koren S."/>
            <person name="Bechman K.B."/>
            <person name="Herman A."/>
            <person name="Abrahante J.E."/>
            <person name="Garbe J."/>
        </authorList>
    </citation>
    <scope>NUCLEOTIDE SEQUENCE</scope>
    <source>
        <strain evidence="2">Duluth1</strain>
        <tissue evidence="2">Whole animal</tissue>
    </source>
</reference>
<dbReference type="Proteomes" id="UP000828390">
    <property type="component" value="Unassembled WGS sequence"/>
</dbReference>
<sequence length="59" mass="6778">MKRVVRTASSSPWRSGHGVRLAIRRSRVRIPTVEAFFRSPSKTPSTGSSPRKRTREHFK</sequence>
<feature type="compositionally biased region" description="Basic residues" evidence="1">
    <location>
        <begin position="50"/>
        <end position="59"/>
    </location>
</feature>
<name>A0A9D4HIX9_DREPO</name>
<feature type="compositionally biased region" description="Low complexity" evidence="1">
    <location>
        <begin position="38"/>
        <end position="49"/>
    </location>
</feature>
<dbReference type="AlphaFoldDB" id="A0A9D4HIX9"/>
<comment type="caution">
    <text evidence="2">The sequence shown here is derived from an EMBL/GenBank/DDBJ whole genome shotgun (WGS) entry which is preliminary data.</text>
</comment>
<feature type="region of interest" description="Disordered" evidence="1">
    <location>
        <begin position="36"/>
        <end position="59"/>
    </location>
</feature>
<keyword evidence="3" id="KW-1185">Reference proteome</keyword>
<evidence type="ECO:0000313" key="2">
    <source>
        <dbReference type="EMBL" id="KAH3720377.1"/>
    </source>
</evidence>